<protein>
    <submittedName>
        <fullName evidence="1">Sulfotransferase family protein</fullName>
    </submittedName>
</protein>
<reference evidence="2" key="1">
    <citation type="submission" date="2015-07" db="EMBL/GenBank/DDBJ databases">
        <authorList>
            <person name="Rodrigo-Torres Lidia"/>
            <person name="Arahal R.David."/>
        </authorList>
    </citation>
    <scope>NUCLEOTIDE SEQUENCE [LARGE SCALE GENOMIC DNA]</scope>
    <source>
        <strain evidence="2">CECT 5096</strain>
    </source>
</reference>
<organism evidence="1 2">
    <name type="scientific">Roseibium album</name>
    <dbReference type="NCBI Taxonomy" id="311410"/>
    <lineage>
        <taxon>Bacteria</taxon>
        <taxon>Pseudomonadati</taxon>
        <taxon>Pseudomonadota</taxon>
        <taxon>Alphaproteobacteria</taxon>
        <taxon>Hyphomicrobiales</taxon>
        <taxon>Stappiaceae</taxon>
        <taxon>Roseibium</taxon>
    </lineage>
</organism>
<sequence length="202" mass="23793">MMEINTCHRRKLHFVHNPKAAGMSFRKWLGLDNGVNHGFPTSNTPVEIWNAYTTIVVVRDPIERALSGYRHLTGEDYTGAFRRLYPDLPSWDPLTFFSRMFNEQIFVVGPQFKYAMHLHSNKAPDFLLKFENLDTSELANRLKIQEPFPKENVTKSRFQVPVSEDLYLALIQHYRVDYLLYNYRPKPYDNFMREQEVLAEAS</sequence>
<dbReference type="Proteomes" id="UP000049983">
    <property type="component" value="Unassembled WGS sequence"/>
</dbReference>
<dbReference type="EMBL" id="CXWC01000001">
    <property type="protein sequence ID" value="CTQ65134.1"/>
    <property type="molecule type" value="Genomic_DNA"/>
</dbReference>
<evidence type="ECO:0000313" key="1">
    <source>
        <dbReference type="EMBL" id="CTQ65134.1"/>
    </source>
</evidence>
<accession>A0A0M6ZUD8</accession>
<dbReference type="Pfam" id="PF03567">
    <property type="entry name" value="Sulfotransfer_2"/>
    <property type="match status" value="1"/>
</dbReference>
<name>A0A0M6ZUD8_9HYPH</name>
<dbReference type="GO" id="GO:0008146">
    <property type="term" value="F:sulfotransferase activity"/>
    <property type="evidence" value="ECO:0007669"/>
    <property type="project" value="InterPro"/>
</dbReference>
<dbReference type="InterPro" id="IPR027417">
    <property type="entry name" value="P-loop_NTPase"/>
</dbReference>
<proteinExistence type="predicted"/>
<dbReference type="AlphaFoldDB" id="A0A0M6ZUD8"/>
<keyword evidence="1" id="KW-0808">Transferase</keyword>
<keyword evidence="2" id="KW-1185">Reference proteome</keyword>
<gene>
    <name evidence="1" type="ORF">LA5096_00653</name>
</gene>
<dbReference type="GeneID" id="97668100"/>
<evidence type="ECO:0000313" key="2">
    <source>
        <dbReference type="Proteomes" id="UP000049983"/>
    </source>
</evidence>
<dbReference type="RefSeq" id="WP_055116666.1">
    <property type="nucleotide sequence ID" value="NZ_CXWA01000003.1"/>
</dbReference>
<dbReference type="OrthoDB" id="288532at2"/>
<dbReference type="SUPFAM" id="SSF52540">
    <property type="entry name" value="P-loop containing nucleoside triphosphate hydrolases"/>
    <property type="match status" value="1"/>
</dbReference>
<dbReference type="Gene3D" id="3.40.50.300">
    <property type="entry name" value="P-loop containing nucleotide triphosphate hydrolases"/>
    <property type="match status" value="1"/>
</dbReference>
<dbReference type="GO" id="GO:0016020">
    <property type="term" value="C:membrane"/>
    <property type="evidence" value="ECO:0007669"/>
    <property type="project" value="InterPro"/>
</dbReference>
<dbReference type="InterPro" id="IPR005331">
    <property type="entry name" value="Sulfotransferase"/>
</dbReference>